<evidence type="ECO:0000313" key="2">
    <source>
        <dbReference type="Proteomes" id="UP001143910"/>
    </source>
</evidence>
<sequence>MIVTMTRSLSISIPIPIPISTGISRSISAIPLSLGLAPKADLRLAVWHSVGLRISETGTVVDVRRYSAADKAGLAPTQQIKHVGGKRYSLEEMTAQLAATLGGEEGGSSSSSSAGGGETKVIKLSLTQDEDSWETEIEHTIGLVYPALQRQTGEEARRDLLADIFAPRG</sequence>
<organism evidence="1 2">
    <name type="scientific">Zarea fungicola</name>
    <dbReference type="NCBI Taxonomy" id="93591"/>
    <lineage>
        <taxon>Eukaryota</taxon>
        <taxon>Fungi</taxon>
        <taxon>Dikarya</taxon>
        <taxon>Ascomycota</taxon>
        <taxon>Pezizomycotina</taxon>
        <taxon>Sordariomycetes</taxon>
        <taxon>Hypocreomycetidae</taxon>
        <taxon>Hypocreales</taxon>
        <taxon>Cordycipitaceae</taxon>
        <taxon>Zarea</taxon>
    </lineage>
</organism>
<keyword evidence="2" id="KW-1185">Reference proteome</keyword>
<protein>
    <submittedName>
        <fullName evidence="1">Uncharacterized protein</fullName>
    </submittedName>
</protein>
<comment type="caution">
    <text evidence="1">The sequence shown here is derived from an EMBL/GenBank/DDBJ whole genome shotgun (WGS) entry which is preliminary data.</text>
</comment>
<dbReference type="Proteomes" id="UP001143910">
    <property type="component" value="Unassembled WGS sequence"/>
</dbReference>
<evidence type="ECO:0000313" key="1">
    <source>
        <dbReference type="EMBL" id="KAJ2969449.1"/>
    </source>
</evidence>
<reference evidence="1" key="1">
    <citation type="submission" date="2022-08" db="EMBL/GenBank/DDBJ databases">
        <title>Genome Sequence of Lecanicillium fungicola.</title>
        <authorList>
            <person name="Buettner E."/>
        </authorList>
    </citation>
    <scope>NUCLEOTIDE SEQUENCE</scope>
    <source>
        <strain evidence="1">Babe33</strain>
    </source>
</reference>
<dbReference type="EMBL" id="JANJQO010001742">
    <property type="protein sequence ID" value="KAJ2969449.1"/>
    <property type="molecule type" value="Genomic_DNA"/>
</dbReference>
<name>A0ACC1MRK6_9HYPO</name>
<gene>
    <name evidence="1" type="ORF">NQ176_g8656</name>
</gene>
<accession>A0ACC1MRK6</accession>
<proteinExistence type="predicted"/>